<keyword evidence="1" id="KW-1185">Reference proteome</keyword>
<dbReference type="Proteomes" id="UP000887565">
    <property type="component" value="Unplaced"/>
</dbReference>
<sequence>MTKKCATVQLNFCQVAYCNLSFAIIKSLPAANYRHAPTGRTSYRRSLLILVKLP</sequence>
<dbReference type="WBParaSite" id="nRc.2.0.1.t07157-RA">
    <property type="protein sequence ID" value="nRc.2.0.1.t07157-RA"/>
    <property type="gene ID" value="nRc.2.0.1.g07157"/>
</dbReference>
<name>A0A915I100_ROMCU</name>
<organism evidence="1 2">
    <name type="scientific">Romanomermis culicivorax</name>
    <name type="common">Nematode worm</name>
    <dbReference type="NCBI Taxonomy" id="13658"/>
    <lineage>
        <taxon>Eukaryota</taxon>
        <taxon>Metazoa</taxon>
        <taxon>Ecdysozoa</taxon>
        <taxon>Nematoda</taxon>
        <taxon>Enoplea</taxon>
        <taxon>Dorylaimia</taxon>
        <taxon>Mermithida</taxon>
        <taxon>Mermithoidea</taxon>
        <taxon>Mermithidae</taxon>
        <taxon>Romanomermis</taxon>
    </lineage>
</organism>
<evidence type="ECO:0000313" key="1">
    <source>
        <dbReference type="Proteomes" id="UP000887565"/>
    </source>
</evidence>
<accession>A0A915I100</accession>
<dbReference type="AlphaFoldDB" id="A0A915I100"/>
<protein>
    <submittedName>
        <fullName evidence="2">Uncharacterized protein</fullName>
    </submittedName>
</protein>
<evidence type="ECO:0000313" key="2">
    <source>
        <dbReference type="WBParaSite" id="nRc.2.0.1.t07157-RA"/>
    </source>
</evidence>
<proteinExistence type="predicted"/>
<reference evidence="2" key="1">
    <citation type="submission" date="2022-11" db="UniProtKB">
        <authorList>
            <consortium name="WormBaseParasite"/>
        </authorList>
    </citation>
    <scope>IDENTIFICATION</scope>
</reference>